<name>A0ABV8J0Z9_9ACTN</name>
<gene>
    <name evidence="8" type="ORF">ACFO0C_35485</name>
</gene>
<accession>A0ABV8J0Z9</accession>
<evidence type="ECO:0000256" key="5">
    <source>
        <dbReference type="PROSITE-ProRule" id="PRU10058"/>
    </source>
</evidence>
<dbReference type="SUPFAM" id="SSF48208">
    <property type="entry name" value="Six-hairpin glycosidases"/>
    <property type="match status" value="1"/>
</dbReference>
<comment type="caution">
    <text evidence="8">The sequence shown here is derived from an EMBL/GenBank/DDBJ whole genome shotgun (WGS) entry which is preliminary data.</text>
</comment>
<evidence type="ECO:0000256" key="2">
    <source>
        <dbReference type="ARBA" id="ARBA00022729"/>
    </source>
</evidence>
<evidence type="ECO:0000313" key="9">
    <source>
        <dbReference type="Proteomes" id="UP001595867"/>
    </source>
</evidence>
<dbReference type="InterPro" id="IPR008928">
    <property type="entry name" value="6-hairpin_glycosidase_sf"/>
</dbReference>
<evidence type="ECO:0000256" key="7">
    <source>
        <dbReference type="SAM" id="SignalP"/>
    </source>
</evidence>
<dbReference type="Pfam" id="PF01270">
    <property type="entry name" value="Glyco_hydro_8"/>
    <property type="match status" value="1"/>
</dbReference>
<dbReference type="GO" id="GO:0016787">
    <property type="term" value="F:hydrolase activity"/>
    <property type="evidence" value="ECO:0007669"/>
    <property type="project" value="UniProtKB-KW"/>
</dbReference>
<evidence type="ECO:0000256" key="6">
    <source>
        <dbReference type="RuleBase" id="RU361167"/>
    </source>
</evidence>
<reference evidence="9" key="1">
    <citation type="journal article" date="2019" name="Int. J. Syst. Evol. Microbiol.">
        <title>The Global Catalogue of Microorganisms (GCM) 10K type strain sequencing project: providing services to taxonomists for standard genome sequencing and annotation.</title>
        <authorList>
            <consortium name="The Broad Institute Genomics Platform"/>
            <consortium name="The Broad Institute Genome Sequencing Center for Infectious Disease"/>
            <person name="Wu L."/>
            <person name="Ma J."/>
        </authorList>
    </citation>
    <scope>NUCLEOTIDE SEQUENCE [LARGE SCALE GENOMIC DNA]</scope>
    <source>
        <strain evidence="9">TBRC 5832</strain>
    </source>
</reference>
<dbReference type="InterPro" id="IPR012341">
    <property type="entry name" value="6hp_glycosidase-like_sf"/>
</dbReference>
<dbReference type="EMBL" id="JBHSBL010000024">
    <property type="protein sequence ID" value="MFC4070263.1"/>
    <property type="molecule type" value="Genomic_DNA"/>
</dbReference>
<evidence type="ECO:0000256" key="1">
    <source>
        <dbReference type="ARBA" id="ARBA00009209"/>
    </source>
</evidence>
<protein>
    <recommendedName>
        <fullName evidence="6">Glucanase</fullName>
        <ecNumber evidence="6">3.2.1.-</ecNumber>
    </recommendedName>
</protein>
<keyword evidence="6" id="KW-0119">Carbohydrate metabolism</keyword>
<feature type="signal peptide" evidence="7">
    <location>
        <begin position="1"/>
        <end position="21"/>
    </location>
</feature>
<keyword evidence="3 6" id="KW-0378">Hydrolase</keyword>
<dbReference type="PRINTS" id="PR00735">
    <property type="entry name" value="GLHYDRLASE8"/>
</dbReference>
<dbReference type="InterPro" id="IPR002037">
    <property type="entry name" value="Glyco_hydro_8"/>
</dbReference>
<keyword evidence="2 7" id="KW-0732">Signal</keyword>
<dbReference type="InterPro" id="IPR019834">
    <property type="entry name" value="Glyco_hydro_8_CS"/>
</dbReference>
<proteinExistence type="inferred from homology"/>
<evidence type="ECO:0000256" key="3">
    <source>
        <dbReference type="ARBA" id="ARBA00022801"/>
    </source>
</evidence>
<feature type="active site" description="Nucleophile" evidence="5">
    <location>
        <position position="152"/>
    </location>
</feature>
<keyword evidence="9" id="KW-1185">Reference proteome</keyword>
<dbReference type="EC" id="3.2.1.-" evidence="6"/>
<feature type="chain" id="PRO_5045652591" description="Glucanase" evidence="7">
    <location>
        <begin position="22"/>
        <end position="408"/>
    </location>
</feature>
<keyword evidence="6" id="KW-0624">Polysaccharide degradation</keyword>
<organism evidence="8 9">
    <name type="scientific">Actinoplanes subglobosus</name>
    <dbReference type="NCBI Taxonomy" id="1547892"/>
    <lineage>
        <taxon>Bacteria</taxon>
        <taxon>Bacillati</taxon>
        <taxon>Actinomycetota</taxon>
        <taxon>Actinomycetes</taxon>
        <taxon>Micromonosporales</taxon>
        <taxon>Micromonosporaceae</taxon>
        <taxon>Actinoplanes</taxon>
    </lineage>
</organism>
<dbReference type="PROSITE" id="PS51257">
    <property type="entry name" value="PROKAR_LIPOPROTEIN"/>
    <property type="match status" value="1"/>
</dbReference>
<evidence type="ECO:0000313" key="8">
    <source>
        <dbReference type="EMBL" id="MFC4070263.1"/>
    </source>
</evidence>
<dbReference type="Gene3D" id="1.50.10.10">
    <property type="match status" value="1"/>
</dbReference>
<comment type="similarity">
    <text evidence="1 6">Belongs to the glycosyl hydrolase 8 (cellulase D) family.</text>
</comment>
<sequence>MRRPTRAGVACLTLFALVACGPEMTVGTPRPVPPRSFYPHDVIRPSAPPEQMRDRLLAYYRQWKAAFVRPGCGAGTLRVHSPDAAYPSIAEAQGYGLVIAASMARLDPLARELFDGVLGFVLEHPSRLDGDLMAAELDDRCTEQAGGDSATDGDMDIAYALLLADRIWGSTGRYDYRELALRRIRAIGRSNVNADSGLMLLGDWSATGTRLHGTSRTSDWNPQYFRAFQAATGDPAWAGIGQAHRAAVDRLQREHSPRTGLLPDFVRGAGDRVEPVTGQVLETPHDGDYGYNACRTPWRLGIDALLSGDTVSTTAARRMTRWFRTTTGDDPGRVGSGYTLDGTAYRTGADNAFWAPLAVSAMADPSAQPWLDALWRRMATSSVDPAHYFGDTLQLQVMIVVSGNYPLP</sequence>
<dbReference type="RefSeq" id="WP_378071512.1">
    <property type="nucleotide sequence ID" value="NZ_JBHSBL010000024.1"/>
</dbReference>
<dbReference type="Proteomes" id="UP001595867">
    <property type="component" value="Unassembled WGS sequence"/>
</dbReference>
<keyword evidence="4 6" id="KW-0326">Glycosidase</keyword>
<dbReference type="PROSITE" id="PS00812">
    <property type="entry name" value="GLYCOSYL_HYDROL_F8"/>
    <property type="match status" value="1"/>
</dbReference>
<evidence type="ECO:0000256" key="4">
    <source>
        <dbReference type="ARBA" id="ARBA00023295"/>
    </source>
</evidence>